<protein>
    <submittedName>
        <fullName evidence="9">Serine/threonine protein kinase</fullName>
    </submittedName>
</protein>
<accession>B4DBF4</accession>
<feature type="transmembrane region" description="Helical" evidence="7">
    <location>
        <begin position="356"/>
        <end position="373"/>
    </location>
</feature>
<dbReference type="PANTHER" id="PTHR43289">
    <property type="entry name" value="MITOGEN-ACTIVATED PROTEIN KINASE KINASE KINASE 20-RELATED"/>
    <property type="match status" value="1"/>
</dbReference>
<dbReference type="Gene3D" id="3.30.200.20">
    <property type="entry name" value="Phosphorylase Kinase, domain 1"/>
    <property type="match status" value="1"/>
</dbReference>
<dbReference type="InParanoid" id="B4DBF4"/>
<dbReference type="EMBL" id="ABVL01000037">
    <property type="protein sequence ID" value="EDY16244.1"/>
    <property type="molecule type" value="Genomic_DNA"/>
</dbReference>
<dbReference type="Proteomes" id="UP000005824">
    <property type="component" value="Unassembled WGS sequence"/>
</dbReference>
<proteinExistence type="predicted"/>
<evidence type="ECO:0000256" key="5">
    <source>
        <dbReference type="PROSITE-ProRule" id="PRU10141"/>
    </source>
</evidence>
<evidence type="ECO:0000313" key="10">
    <source>
        <dbReference type="Proteomes" id="UP000005824"/>
    </source>
</evidence>
<keyword evidence="7" id="KW-0812">Transmembrane</keyword>
<keyword evidence="10" id="KW-1185">Reference proteome</keyword>
<dbReference type="InterPro" id="IPR008271">
    <property type="entry name" value="Ser/Thr_kinase_AS"/>
</dbReference>
<dbReference type="SMART" id="SM00220">
    <property type="entry name" value="S_TKc"/>
    <property type="match status" value="1"/>
</dbReference>
<dbReference type="PROSITE" id="PS00107">
    <property type="entry name" value="PROTEIN_KINASE_ATP"/>
    <property type="match status" value="1"/>
</dbReference>
<dbReference type="InterPro" id="IPR017441">
    <property type="entry name" value="Protein_kinase_ATP_BS"/>
</dbReference>
<dbReference type="GO" id="GO:0005524">
    <property type="term" value="F:ATP binding"/>
    <property type="evidence" value="ECO:0007669"/>
    <property type="project" value="UniProtKB-UniRule"/>
</dbReference>
<keyword evidence="3 9" id="KW-0418">Kinase</keyword>
<keyword evidence="1" id="KW-0808">Transferase</keyword>
<dbReference type="PANTHER" id="PTHR43289:SF6">
    <property type="entry name" value="SERINE_THREONINE-PROTEIN KINASE NEKL-3"/>
    <property type="match status" value="1"/>
</dbReference>
<evidence type="ECO:0000256" key="4">
    <source>
        <dbReference type="ARBA" id="ARBA00022840"/>
    </source>
</evidence>
<evidence type="ECO:0000256" key="6">
    <source>
        <dbReference type="SAM" id="MobiDB-lite"/>
    </source>
</evidence>
<evidence type="ECO:0000256" key="3">
    <source>
        <dbReference type="ARBA" id="ARBA00022777"/>
    </source>
</evidence>
<dbReference type="InterPro" id="IPR011009">
    <property type="entry name" value="Kinase-like_dom_sf"/>
</dbReference>
<evidence type="ECO:0000256" key="2">
    <source>
        <dbReference type="ARBA" id="ARBA00022741"/>
    </source>
</evidence>
<evidence type="ECO:0000256" key="7">
    <source>
        <dbReference type="SAM" id="Phobius"/>
    </source>
</evidence>
<keyword evidence="7" id="KW-1133">Transmembrane helix</keyword>
<dbReference type="CDD" id="cd14014">
    <property type="entry name" value="STKc_PknB_like"/>
    <property type="match status" value="1"/>
</dbReference>
<dbReference type="Gene3D" id="1.10.510.10">
    <property type="entry name" value="Transferase(Phosphotransferase) domain 1"/>
    <property type="match status" value="1"/>
</dbReference>
<evidence type="ECO:0000256" key="1">
    <source>
        <dbReference type="ARBA" id="ARBA00022679"/>
    </source>
</evidence>
<dbReference type="PROSITE" id="PS00108">
    <property type="entry name" value="PROTEIN_KINASE_ST"/>
    <property type="match status" value="1"/>
</dbReference>
<keyword evidence="7" id="KW-0472">Membrane</keyword>
<keyword evidence="9" id="KW-0723">Serine/threonine-protein kinase</keyword>
<feature type="domain" description="Protein kinase" evidence="8">
    <location>
        <begin position="71"/>
        <end position="340"/>
    </location>
</feature>
<reference evidence="9 10" key="1">
    <citation type="journal article" date="2011" name="J. Bacteriol.">
        <title>Genome sequence of Chthoniobacter flavus Ellin428, an aerobic heterotrophic soil bacterium.</title>
        <authorList>
            <person name="Kant R."/>
            <person name="van Passel M.W."/>
            <person name="Palva A."/>
            <person name="Lucas S."/>
            <person name="Lapidus A."/>
            <person name="Glavina Del Rio T."/>
            <person name="Dalin E."/>
            <person name="Tice H."/>
            <person name="Bruce D."/>
            <person name="Goodwin L."/>
            <person name="Pitluck S."/>
            <person name="Larimer F.W."/>
            <person name="Land M.L."/>
            <person name="Hauser L."/>
            <person name="Sangwan P."/>
            <person name="de Vos W.M."/>
            <person name="Janssen P.H."/>
            <person name="Smidt H."/>
        </authorList>
    </citation>
    <scope>NUCLEOTIDE SEQUENCE [LARGE SCALE GENOMIC DNA]</scope>
    <source>
        <strain evidence="9 10">Ellin428</strain>
    </source>
</reference>
<dbReference type="InterPro" id="IPR000719">
    <property type="entry name" value="Prot_kinase_dom"/>
</dbReference>
<dbReference type="STRING" id="497964.CfE428DRAFT_6245"/>
<sequence length="638" mass="69813">MGTNDMPNSAVSSNICPQCHAPIAAHAPEGLCPRCIASLHLLSDTGVGDLEGRAKSAPLNPAELAPRFPQLEILECLGRGGMGVVYKARQLLLNRFVALKLLAPERVTDAAFEERFVQEARALAALNHPNIVIVYEFGESDGLYFLIMEFVDGVNLRQAMKLGRFTPEQALEIVPPVCEALQYAHEHGIVHRDIKPENLLIDRNGRVKIADFGIAKMLNRSSDDGSADNQLAGTPQYMAPEQKDCLTTDHRADIYSLGVILYELLTGDLPSDQVKPSLHKVNADVRLNEIVTRALHERPELRFQSAEELRTQVETLLISPDSARPRRKLSTTNWFGHDLAGQQAIRLRRRPFNRRWAIGGLLLLVALVVLFFLPPRSPAPIGDVESVDFDSGILSDYFTTNMVFGDNPYSLKPVGVDGSRGLGLDDSMATEGTLVFKKKSYDLSKLASVEISCLFRRAAIGAGTHAINLGLVQSTAGNLSGVKGDGFVGLRLSVDGESFRIQFEAKETGEKHPHMGPLGNEVITEVGKWYQYKVIFTRVSEEGIRVTGEVRNANERGKVGSPVGSFAPVIYWIKDFPLADFLADDELWAAVRANGAGGVDALDNLRIVARPRSVKASTPAPDPTPDIRHAYGTARGSW</sequence>
<evidence type="ECO:0000259" key="8">
    <source>
        <dbReference type="PROSITE" id="PS50011"/>
    </source>
</evidence>
<dbReference type="PROSITE" id="PS50011">
    <property type="entry name" value="PROTEIN_KINASE_DOM"/>
    <property type="match status" value="1"/>
</dbReference>
<gene>
    <name evidence="9" type="ORF">CfE428DRAFT_6245</name>
</gene>
<dbReference type="Pfam" id="PF00069">
    <property type="entry name" value="Pkinase"/>
    <property type="match status" value="1"/>
</dbReference>
<dbReference type="SUPFAM" id="SSF56112">
    <property type="entry name" value="Protein kinase-like (PK-like)"/>
    <property type="match status" value="1"/>
</dbReference>
<dbReference type="AlphaFoldDB" id="B4DBF4"/>
<feature type="binding site" evidence="5">
    <location>
        <position position="100"/>
    </location>
    <ligand>
        <name>ATP</name>
        <dbReference type="ChEBI" id="CHEBI:30616"/>
    </ligand>
</feature>
<organism evidence="9 10">
    <name type="scientific">Chthoniobacter flavus Ellin428</name>
    <dbReference type="NCBI Taxonomy" id="497964"/>
    <lineage>
        <taxon>Bacteria</taxon>
        <taxon>Pseudomonadati</taxon>
        <taxon>Verrucomicrobiota</taxon>
        <taxon>Spartobacteria</taxon>
        <taxon>Chthoniobacterales</taxon>
        <taxon>Chthoniobacteraceae</taxon>
        <taxon>Chthoniobacter</taxon>
    </lineage>
</organism>
<evidence type="ECO:0000313" key="9">
    <source>
        <dbReference type="EMBL" id="EDY16244.1"/>
    </source>
</evidence>
<name>B4DBF4_9BACT</name>
<keyword evidence="4 5" id="KW-0067">ATP-binding</keyword>
<feature type="region of interest" description="Disordered" evidence="6">
    <location>
        <begin position="613"/>
        <end position="638"/>
    </location>
</feature>
<comment type="caution">
    <text evidence="9">The sequence shown here is derived from an EMBL/GenBank/DDBJ whole genome shotgun (WGS) entry which is preliminary data.</text>
</comment>
<keyword evidence="2 5" id="KW-0547">Nucleotide-binding</keyword>
<dbReference type="eggNOG" id="COG0515">
    <property type="taxonomic scope" value="Bacteria"/>
</dbReference>
<dbReference type="GO" id="GO:0004674">
    <property type="term" value="F:protein serine/threonine kinase activity"/>
    <property type="evidence" value="ECO:0007669"/>
    <property type="project" value="UniProtKB-KW"/>
</dbReference>